<dbReference type="EMBL" id="CM004398">
    <property type="protein sequence ID" value="OAY35894.1"/>
    <property type="molecule type" value="Genomic_DNA"/>
</dbReference>
<name>A0A2C9UXL2_MANES</name>
<dbReference type="AlphaFoldDB" id="A0A2C9UXL2"/>
<keyword evidence="1" id="KW-0812">Transmembrane</keyword>
<feature type="transmembrane region" description="Helical" evidence="1">
    <location>
        <begin position="19"/>
        <end position="37"/>
    </location>
</feature>
<keyword evidence="1" id="KW-1133">Transmembrane helix</keyword>
<proteinExistence type="predicted"/>
<reference evidence="2" key="1">
    <citation type="submission" date="2016-02" db="EMBL/GenBank/DDBJ databases">
        <title>WGS assembly of Manihot esculenta.</title>
        <authorList>
            <person name="Bredeson J.V."/>
            <person name="Prochnik S.E."/>
            <person name="Lyons J.B."/>
            <person name="Schmutz J."/>
            <person name="Grimwood J."/>
            <person name="Vrebalov J."/>
            <person name="Bart R.S."/>
            <person name="Amuge T."/>
            <person name="Ferguson M.E."/>
            <person name="Green R."/>
            <person name="Putnam N."/>
            <person name="Stites J."/>
            <person name="Rounsley S."/>
            <person name="Rokhsar D.S."/>
        </authorList>
    </citation>
    <scope>NUCLEOTIDE SEQUENCE [LARGE SCALE GENOMIC DNA]</scope>
    <source>
        <tissue evidence="2">Leaf</tissue>
    </source>
</reference>
<keyword evidence="1" id="KW-0472">Membrane</keyword>
<accession>A0A2C9UXL2</accession>
<gene>
    <name evidence="2" type="ORF">MANES_12G139500</name>
</gene>
<protein>
    <submittedName>
        <fullName evidence="2">Uncharacterized protein</fullName>
    </submittedName>
</protein>
<organism evidence="2">
    <name type="scientific">Manihot esculenta</name>
    <name type="common">Cassava</name>
    <name type="synonym">Jatropha manihot</name>
    <dbReference type="NCBI Taxonomy" id="3983"/>
    <lineage>
        <taxon>Eukaryota</taxon>
        <taxon>Viridiplantae</taxon>
        <taxon>Streptophyta</taxon>
        <taxon>Embryophyta</taxon>
        <taxon>Tracheophyta</taxon>
        <taxon>Spermatophyta</taxon>
        <taxon>Magnoliopsida</taxon>
        <taxon>eudicotyledons</taxon>
        <taxon>Gunneridae</taxon>
        <taxon>Pentapetalae</taxon>
        <taxon>rosids</taxon>
        <taxon>fabids</taxon>
        <taxon>Malpighiales</taxon>
        <taxon>Euphorbiaceae</taxon>
        <taxon>Crotonoideae</taxon>
        <taxon>Manihoteae</taxon>
        <taxon>Manihot</taxon>
    </lineage>
</organism>
<evidence type="ECO:0000313" key="2">
    <source>
        <dbReference type="EMBL" id="OAY35894.1"/>
    </source>
</evidence>
<sequence>MHYGTLATNHNPTGKFLSIHYSFQKIIKLFIILFLNIKIL</sequence>
<evidence type="ECO:0000256" key="1">
    <source>
        <dbReference type="SAM" id="Phobius"/>
    </source>
</evidence>